<dbReference type="GO" id="GO:0046983">
    <property type="term" value="F:protein dimerization activity"/>
    <property type="evidence" value="ECO:0007669"/>
    <property type="project" value="InterPro"/>
</dbReference>
<feature type="domain" description="Histidine kinase/HSP90-like ATPase" evidence="11">
    <location>
        <begin position="560"/>
        <end position="648"/>
    </location>
</feature>
<dbReference type="InterPro" id="IPR019734">
    <property type="entry name" value="TPR_rpt"/>
</dbReference>
<evidence type="ECO:0000256" key="6">
    <source>
        <dbReference type="ARBA" id="ARBA00022777"/>
    </source>
</evidence>
<keyword evidence="7" id="KW-0067">ATP-binding</keyword>
<feature type="transmembrane region" description="Helical" evidence="10">
    <location>
        <begin position="392"/>
        <end position="410"/>
    </location>
</feature>
<dbReference type="SUPFAM" id="SSF55874">
    <property type="entry name" value="ATPase domain of HSP90 chaperone/DNA topoisomerase II/histidine kinase"/>
    <property type="match status" value="1"/>
</dbReference>
<dbReference type="InterPro" id="IPR011712">
    <property type="entry name" value="Sig_transdc_His_kin_sub3_dim/P"/>
</dbReference>
<dbReference type="GO" id="GO:0016020">
    <property type="term" value="C:membrane"/>
    <property type="evidence" value="ECO:0007669"/>
    <property type="project" value="InterPro"/>
</dbReference>
<dbReference type="Pfam" id="PF13424">
    <property type="entry name" value="TPR_12"/>
    <property type="match status" value="1"/>
</dbReference>
<keyword evidence="8" id="KW-0902">Two-component regulatory system</keyword>
<evidence type="ECO:0000256" key="3">
    <source>
        <dbReference type="ARBA" id="ARBA00022553"/>
    </source>
</evidence>
<dbReference type="OrthoDB" id="977000at2"/>
<dbReference type="InterPro" id="IPR003594">
    <property type="entry name" value="HATPase_dom"/>
</dbReference>
<comment type="caution">
    <text evidence="13">The sequence shown here is derived from an EMBL/GenBank/DDBJ whole genome shotgun (WGS) entry which is preliminary data.</text>
</comment>
<keyword evidence="5" id="KW-0547">Nucleotide-binding</keyword>
<dbReference type="Pfam" id="PF07730">
    <property type="entry name" value="HisKA_3"/>
    <property type="match status" value="1"/>
</dbReference>
<reference evidence="13 14" key="1">
    <citation type="submission" date="2018-01" db="EMBL/GenBank/DDBJ databases">
        <title>Genomic Encyclopedia of Type Strains, Phase I: the one thousand microbial genomes (KMG-I) project.</title>
        <authorList>
            <person name="Goeker M."/>
        </authorList>
    </citation>
    <scope>NUCLEOTIDE SEQUENCE [LARGE SCALE GENOMIC DNA]</scope>
    <source>
        <strain evidence="13 14">DSM 17960</strain>
    </source>
</reference>
<feature type="repeat" description="TPR" evidence="9">
    <location>
        <begin position="165"/>
        <end position="198"/>
    </location>
</feature>
<evidence type="ECO:0000256" key="2">
    <source>
        <dbReference type="ARBA" id="ARBA00012438"/>
    </source>
</evidence>
<keyword evidence="10" id="KW-1133">Transmembrane helix</keyword>
<evidence type="ECO:0000313" key="14">
    <source>
        <dbReference type="Proteomes" id="UP000237056"/>
    </source>
</evidence>
<name>A0A2S4N5M7_9FLAO</name>
<accession>A0A2S4N5M7</accession>
<dbReference type="SMART" id="SM00028">
    <property type="entry name" value="TPR"/>
    <property type="match status" value="4"/>
</dbReference>
<evidence type="ECO:0000256" key="9">
    <source>
        <dbReference type="PROSITE-ProRule" id="PRU00339"/>
    </source>
</evidence>
<feature type="domain" description="Signal transduction histidine kinase subgroup 3 dimerisation and phosphoacceptor" evidence="12">
    <location>
        <begin position="451"/>
        <end position="510"/>
    </location>
</feature>
<dbReference type="Gene3D" id="1.25.40.10">
    <property type="entry name" value="Tetratricopeptide repeat domain"/>
    <property type="match status" value="1"/>
</dbReference>
<dbReference type="AlphaFoldDB" id="A0A2S4N5M7"/>
<evidence type="ECO:0000256" key="4">
    <source>
        <dbReference type="ARBA" id="ARBA00022679"/>
    </source>
</evidence>
<dbReference type="InterPro" id="IPR050482">
    <property type="entry name" value="Sensor_HK_TwoCompSys"/>
</dbReference>
<keyword evidence="4" id="KW-0808">Transferase</keyword>
<keyword evidence="10" id="KW-0472">Membrane</keyword>
<gene>
    <name evidence="13" type="ORF">Q361_11640</name>
</gene>
<evidence type="ECO:0000259" key="11">
    <source>
        <dbReference type="Pfam" id="PF02518"/>
    </source>
</evidence>
<sequence length="657" mass="76464">MKISDSITKGYKKIENPKLSTQQKKEILDSLFTLTKELQNPKLRKENLSKLANYYFANYNQKDVRKTSIQLLREATETKDTLYLAHANRYLASDYREREIYDSAFYHYVKAEKFYKAINDKENYAYVLYSKAYAQHLIGEFNGAELNLSLAANYYKSVNDYQNLQLIYNEQGRVARDLREYDRALEYFNKALENAKKIPNEKEESFSSICLSNIGVVYQDMRKYNEAINYYKKALYPDNKLINNNPVLYSNVVDNMAFCKLQIKDFTQLPDLFYEALQIRETNKNMFAVTNSYMNLSKYYLKINQIKEAKKYAFLALSTSKKTGVVRDIMGALQQASEVDVKNAFKYSEEYIALNDSLQILERKNKDHFARIQLETDEIIQEKGVIEKEKNYILVYLFISVLFGIGVYIIKNQIAKTKELEYKQAQQKANEDIYKLIISQQSKIDEGKDVERKRIAKEIHDGLLGRIFGLRFNLDSLNYDNTPEAIQHRLQYINELKIIENDLREISHELSRENESLINNFLAIVNNLLQDQKKINTAKLTVNIDKEINWDNISNVSKINIYRILQESLQNINKYAQATLIKIEFFKDKNSNLVLKISDNGIGFNSNKKSKGIGIKNMNSRAKESGGIFEIKSEKGKGTVSVLVVPFKKANNKDEKH</sequence>
<dbReference type="Gene3D" id="3.30.565.10">
    <property type="entry name" value="Histidine kinase-like ATPase, C-terminal domain"/>
    <property type="match status" value="1"/>
</dbReference>
<protein>
    <recommendedName>
        <fullName evidence="2">histidine kinase</fullName>
        <ecNumber evidence="2">2.7.13.3</ecNumber>
    </recommendedName>
</protein>
<dbReference type="PANTHER" id="PTHR24421:SF10">
    <property type="entry name" value="NITRATE_NITRITE SENSOR PROTEIN NARQ"/>
    <property type="match status" value="1"/>
</dbReference>
<evidence type="ECO:0000256" key="5">
    <source>
        <dbReference type="ARBA" id="ARBA00022741"/>
    </source>
</evidence>
<dbReference type="Pfam" id="PF02518">
    <property type="entry name" value="HATPase_c"/>
    <property type="match status" value="1"/>
</dbReference>
<dbReference type="RefSeq" id="WP_103726847.1">
    <property type="nucleotide sequence ID" value="NZ_PQNY01000016.1"/>
</dbReference>
<dbReference type="InterPro" id="IPR011990">
    <property type="entry name" value="TPR-like_helical_dom_sf"/>
</dbReference>
<dbReference type="Gene3D" id="1.20.5.1930">
    <property type="match status" value="1"/>
</dbReference>
<dbReference type="PROSITE" id="PS50005">
    <property type="entry name" value="TPR"/>
    <property type="match status" value="2"/>
</dbReference>
<evidence type="ECO:0000256" key="7">
    <source>
        <dbReference type="ARBA" id="ARBA00022840"/>
    </source>
</evidence>
<dbReference type="EC" id="2.7.13.3" evidence="2"/>
<dbReference type="GO" id="GO:0000155">
    <property type="term" value="F:phosphorelay sensor kinase activity"/>
    <property type="evidence" value="ECO:0007669"/>
    <property type="project" value="InterPro"/>
</dbReference>
<keyword evidence="14" id="KW-1185">Reference proteome</keyword>
<dbReference type="CDD" id="cd16917">
    <property type="entry name" value="HATPase_UhpB-NarQ-NarX-like"/>
    <property type="match status" value="1"/>
</dbReference>
<evidence type="ECO:0000256" key="8">
    <source>
        <dbReference type="ARBA" id="ARBA00023012"/>
    </source>
</evidence>
<feature type="repeat" description="TPR" evidence="9">
    <location>
        <begin position="208"/>
        <end position="241"/>
    </location>
</feature>
<evidence type="ECO:0000256" key="1">
    <source>
        <dbReference type="ARBA" id="ARBA00000085"/>
    </source>
</evidence>
<proteinExistence type="predicted"/>
<dbReference type="PANTHER" id="PTHR24421">
    <property type="entry name" value="NITRATE/NITRITE SENSOR PROTEIN NARX-RELATED"/>
    <property type="match status" value="1"/>
</dbReference>
<dbReference type="InterPro" id="IPR036890">
    <property type="entry name" value="HATPase_C_sf"/>
</dbReference>
<evidence type="ECO:0000313" key="13">
    <source>
        <dbReference type="EMBL" id="POS00986.1"/>
    </source>
</evidence>
<dbReference type="EMBL" id="PQNY01000016">
    <property type="protein sequence ID" value="POS00986.1"/>
    <property type="molecule type" value="Genomic_DNA"/>
</dbReference>
<dbReference type="Proteomes" id="UP000237056">
    <property type="component" value="Unassembled WGS sequence"/>
</dbReference>
<comment type="catalytic activity">
    <reaction evidence="1">
        <text>ATP + protein L-histidine = ADP + protein N-phospho-L-histidine.</text>
        <dbReference type="EC" id="2.7.13.3"/>
    </reaction>
</comment>
<dbReference type="GO" id="GO:0005524">
    <property type="term" value="F:ATP binding"/>
    <property type="evidence" value="ECO:0007669"/>
    <property type="project" value="UniProtKB-KW"/>
</dbReference>
<keyword evidence="3" id="KW-0597">Phosphoprotein</keyword>
<dbReference type="SUPFAM" id="SSF48452">
    <property type="entry name" value="TPR-like"/>
    <property type="match status" value="1"/>
</dbReference>
<keyword evidence="6 13" id="KW-0418">Kinase</keyword>
<keyword evidence="10" id="KW-0812">Transmembrane</keyword>
<evidence type="ECO:0000256" key="10">
    <source>
        <dbReference type="SAM" id="Phobius"/>
    </source>
</evidence>
<organism evidence="13 14">
    <name type="scientific">Flavobacterium croceum DSM 17960</name>
    <dbReference type="NCBI Taxonomy" id="1121886"/>
    <lineage>
        <taxon>Bacteria</taxon>
        <taxon>Pseudomonadati</taxon>
        <taxon>Bacteroidota</taxon>
        <taxon>Flavobacteriia</taxon>
        <taxon>Flavobacteriales</taxon>
        <taxon>Flavobacteriaceae</taxon>
        <taxon>Flavobacterium</taxon>
    </lineage>
</organism>
<keyword evidence="9" id="KW-0802">TPR repeat</keyword>
<evidence type="ECO:0000259" key="12">
    <source>
        <dbReference type="Pfam" id="PF07730"/>
    </source>
</evidence>